<dbReference type="STRING" id="225359.A0A2S4PUM3"/>
<dbReference type="PANTHER" id="PTHR10695">
    <property type="entry name" value="DEPHOSPHO-COA KINASE-RELATED"/>
    <property type="match status" value="1"/>
</dbReference>
<dbReference type="GO" id="GO:0004140">
    <property type="term" value="F:dephospho-CoA kinase activity"/>
    <property type="evidence" value="ECO:0007669"/>
    <property type="project" value="TreeGrafter"/>
</dbReference>
<dbReference type="Gene3D" id="3.40.50.620">
    <property type="entry name" value="HUPs"/>
    <property type="match status" value="1"/>
</dbReference>
<dbReference type="InterPro" id="IPR014729">
    <property type="entry name" value="Rossmann-like_a/b/a_fold"/>
</dbReference>
<organism evidence="1 2">
    <name type="scientific">Erysiphe pulchra</name>
    <dbReference type="NCBI Taxonomy" id="225359"/>
    <lineage>
        <taxon>Eukaryota</taxon>
        <taxon>Fungi</taxon>
        <taxon>Dikarya</taxon>
        <taxon>Ascomycota</taxon>
        <taxon>Pezizomycotina</taxon>
        <taxon>Leotiomycetes</taxon>
        <taxon>Erysiphales</taxon>
        <taxon>Erysiphaceae</taxon>
        <taxon>Erysiphe</taxon>
    </lineage>
</organism>
<dbReference type="EMBL" id="PEDP01000519">
    <property type="protein sequence ID" value="POS85719.1"/>
    <property type="molecule type" value="Genomic_DNA"/>
</dbReference>
<proteinExistence type="predicted"/>
<reference evidence="1 2" key="1">
    <citation type="submission" date="2017-10" db="EMBL/GenBank/DDBJ databases">
        <title>Development of genomic resources for the powdery mildew, Erysiphe pulchra.</title>
        <authorList>
            <person name="Wadl P.A."/>
            <person name="Mack B.M."/>
            <person name="Moore G."/>
            <person name="Beltz S.B."/>
        </authorList>
    </citation>
    <scope>NUCLEOTIDE SEQUENCE [LARGE SCALE GENOMIC DNA]</scope>
    <source>
        <strain evidence="1">Cflorida</strain>
    </source>
</reference>
<accession>A0A2S4PUM3</accession>
<evidence type="ECO:0000313" key="2">
    <source>
        <dbReference type="Proteomes" id="UP000237438"/>
    </source>
</evidence>
<dbReference type="PANTHER" id="PTHR10695:SF46">
    <property type="entry name" value="BIFUNCTIONAL COENZYME A SYNTHASE-RELATED"/>
    <property type="match status" value="1"/>
</dbReference>
<dbReference type="AlphaFoldDB" id="A0A2S4PUM3"/>
<dbReference type="GO" id="GO:0015937">
    <property type="term" value="P:coenzyme A biosynthetic process"/>
    <property type="evidence" value="ECO:0007669"/>
    <property type="project" value="TreeGrafter"/>
</dbReference>
<dbReference type="Proteomes" id="UP000237438">
    <property type="component" value="Unassembled WGS sequence"/>
</dbReference>
<dbReference type="SUPFAM" id="SSF52374">
    <property type="entry name" value="Nucleotidylyl transferase"/>
    <property type="match status" value="1"/>
</dbReference>
<comment type="caution">
    <text evidence="1">The sequence shown here is derived from an EMBL/GenBank/DDBJ whole genome shotgun (WGS) entry which is preliminary data.</text>
</comment>
<evidence type="ECO:0000313" key="1">
    <source>
        <dbReference type="EMBL" id="POS85719.1"/>
    </source>
</evidence>
<evidence type="ECO:0008006" key="3">
    <source>
        <dbReference type="Google" id="ProtNLM"/>
    </source>
</evidence>
<name>A0A2S4PUM3_9PEZI</name>
<sequence>MPKSKCLILLPPPPSEVSLKSISEAYRPSLTLNFTTLKKISASTQLLVAVDWPVIRGQIGIPRTKLFYEAQRLLGRLYILVYSVCDELGIKVDSDLSGSVDPRIVLIDNSDLDSKSTITPELTPIIGPIIKLQSLSNASNQWQLILSTNDDAGQELLAKYHEYTSKKCLSCKHQKAESSSSITITPLDQTLQFNTTYHVVAVGGTFDHLHVGHKLLLTATALLLQPPTSTLSNLRLIVGITGDELLVNKRYSEYLKSWKQRQEDVVDFLLSILLCTFDAPSDSVIISSFHQPETNVFSVHTKIEACRTTIECIEIKDPFGPTITDEDITALVVSGETRSGGKVINQRRVENGIRPLDVYEIEVLSAKDALSDSIENFATKISSHQIRKQRAENIQVKKL</sequence>
<gene>
    <name evidence="1" type="ORF">EPUL_002650</name>
</gene>
<protein>
    <recommendedName>
        <fullName evidence="3">Cytidyltransferase-like domain-containing protein</fullName>
    </recommendedName>
</protein>
<dbReference type="OrthoDB" id="330671at2759"/>
<keyword evidence="2" id="KW-1185">Reference proteome</keyword>